<feature type="domain" description="SCP" evidence="1">
    <location>
        <begin position="18"/>
        <end position="128"/>
    </location>
</feature>
<dbReference type="VEuPathDB" id="TrichDB:TVAG_088650"/>
<dbReference type="OrthoDB" id="568194at2759"/>
<dbReference type="PANTHER" id="PTHR31157">
    <property type="entry name" value="SCP DOMAIN-CONTAINING PROTEIN"/>
    <property type="match status" value="1"/>
</dbReference>
<dbReference type="SUPFAM" id="SSF55797">
    <property type="entry name" value="PR-1-like"/>
    <property type="match status" value="1"/>
</dbReference>
<dbReference type="Gene3D" id="3.40.33.10">
    <property type="entry name" value="CAP"/>
    <property type="match status" value="1"/>
</dbReference>
<dbReference type="InParanoid" id="A2EB10"/>
<dbReference type="InterPro" id="IPR014044">
    <property type="entry name" value="CAP_dom"/>
</dbReference>
<proteinExistence type="predicted"/>
<dbReference type="Proteomes" id="UP000001542">
    <property type="component" value="Unassembled WGS sequence"/>
</dbReference>
<dbReference type="SMR" id="A2EB10"/>
<evidence type="ECO:0000259" key="1">
    <source>
        <dbReference type="Pfam" id="PF00188"/>
    </source>
</evidence>
<sequence length="447" mass="50689">MNTGPLCQPDRVLRRLFELTNQARTEYGLPALNYSKELSFIAGEHAINMSKNSIPFGHYGYNSREAMAPTTLAFSENVATCEPNDDPGKTIILSWLRKPSSFSRIQGEYTHTGIGVAENANGSWFCTQILATIKSKLSKKESLLAVTRYVNCYRRKNSVKPLIVSITAASKLMNLKLSNPSLFNDLSTLIIKNTFDNCQEANYIFEKVHKGETSPVDEFIRIIRESKMYPKLILRDYTHVSFLIDNINENTYGCILLLGKCITHHQKIPKMYMGYPNASKMLMILNDYRSIKGMKPILLSLQWCEVAQRYCDKLRKEDIDMETKTITQKIHKISPNSKPNVGVFLTPWSQDPLQEIFLMWISNPTIKEIIISSECNALGFGLSIEQYQSCYSARVIGYKEFNGEMKDEEAFCMGDRPTYALDELSSDDDGNNQEPVIDAASSFALTK</sequence>
<reference evidence="2" key="1">
    <citation type="submission" date="2006-10" db="EMBL/GenBank/DDBJ databases">
        <authorList>
            <person name="Amadeo P."/>
            <person name="Zhao Q."/>
            <person name="Wortman J."/>
            <person name="Fraser-Liggett C."/>
            <person name="Carlton J."/>
        </authorList>
    </citation>
    <scope>NUCLEOTIDE SEQUENCE</scope>
    <source>
        <strain evidence="2">G3</strain>
    </source>
</reference>
<dbReference type="PANTHER" id="PTHR31157:SF1">
    <property type="entry name" value="SCP DOMAIN-CONTAINING PROTEIN"/>
    <property type="match status" value="1"/>
</dbReference>
<protein>
    <recommendedName>
        <fullName evidence="1">SCP domain-containing protein</fullName>
    </recommendedName>
</protein>
<reference evidence="2" key="2">
    <citation type="journal article" date="2007" name="Science">
        <title>Draft genome sequence of the sexually transmitted pathogen Trichomonas vaginalis.</title>
        <authorList>
            <person name="Carlton J.M."/>
            <person name="Hirt R.P."/>
            <person name="Silva J.C."/>
            <person name="Delcher A.L."/>
            <person name="Schatz M."/>
            <person name="Zhao Q."/>
            <person name="Wortman J.R."/>
            <person name="Bidwell S.L."/>
            <person name="Alsmark U.C.M."/>
            <person name="Besteiro S."/>
            <person name="Sicheritz-Ponten T."/>
            <person name="Noel C.J."/>
            <person name="Dacks J.B."/>
            <person name="Foster P.G."/>
            <person name="Simillion C."/>
            <person name="Van de Peer Y."/>
            <person name="Miranda-Saavedra D."/>
            <person name="Barton G.J."/>
            <person name="Westrop G.D."/>
            <person name="Mueller S."/>
            <person name="Dessi D."/>
            <person name="Fiori P.L."/>
            <person name="Ren Q."/>
            <person name="Paulsen I."/>
            <person name="Zhang H."/>
            <person name="Bastida-Corcuera F.D."/>
            <person name="Simoes-Barbosa A."/>
            <person name="Brown M.T."/>
            <person name="Hayes R.D."/>
            <person name="Mukherjee M."/>
            <person name="Okumura C.Y."/>
            <person name="Schneider R."/>
            <person name="Smith A.J."/>
            <person name="Vanacova S."/>
            <person name="Villalvazo M."/>
            <person name="Haas B.J."/>
            <person name="Pertea M."/>
            <person name="Feldblyum T.V."/>
            <person name="Utterback T.R."/>
            <person name="Shu C.L."/>
            <person name="Osoegawa K."/>
            <person name="de Jong P.J."/>
            <person name="Hrdy I."/>
            <person name="Horvathova L."/>
            <person name="Zubacova Z."/>
            <person name="Dolezal P."/>
            <person name="Malik S.B."/>
            <person name="Logsdon J.M. Jr."/>
            <person name="Henze K."/>
            <person name="Gupta A."/>
            <person name="Wang C.C."/>
            <person name="Dunne R.L."/>
            <person name="Upcroft J.A."/>
            <person name="Upcroft P."/>
            <person name="White O."/>
            <person name="Salzberg S.L."/>
            <person name="Tang P."/>
            <person name="Chiu C.-H."/>
            <person name="Lee Y.-S."/>
            <person name="Embley T.M."/>
            <person name="Coombs G.H."/>
            <person name="Mottram J.C."/>
            <person name="Tachezy J."/>
            <person name="Fraser-Liggett C.M."/>
            <person name="Johnson P.J."/>
        </authorList>
    </citation>
    <scope>NUCLEOTIDE SEQUENCE [LARGE SCALE GENOMIC DNA]</scope>
    <source>
        <strain evidence="2">G3</strain>
    </source>
</reference>
<dbReference type="KEGG" id="tva:4768072"/>
<dbReference type="EMBL" id="DS113343">
    <property type="protein sequence ID" value="EAY10150.1"/>
    <property type="molecule type" value="Genomic_DNA"/>
</dbReference>
<evidence type="ECO:0000313" key="3">
    <source>
        <dbReference type="Proteomes" id="UP000001542"/>
    </source>
</evidence>
<dbReference type="VEuPathDB" id="TrichDB:TVAGG3_0397990"/>
<dbReference type="Pfam" id="PF00188">
    <property type="entry name" value="CAP"/>
    <property type="match status" value="1"/>
</dbReference>
<dbReference type="AlphaFoldDB" id="A2EB10"/>
<dbReference type="RefSeq" id="XP_001322373.1">
    <property type="nucleotide sequence ID" value="XM_001322338.1"/>
</dbReference>
<dbReference type="InterPro" id="IPR035940">
    <property type="entry name" value="CAP_sf"/>
</dbReference>
<evidence type="ECO:0000313" key="2">
    <source>
        <dbReference type="EMBL" id="EAY10150.1"/>
    </source>
</evidence>
<dbReference type="CDD" id="cd05379">
    <property type="entry name" value="CAP_bacterial"/>
    <property type="match status" value="1"/>
</dbReference>
<organism evidence="2 3">
    <name type="scientific">Trichomonas vaginalis (strain ATCC PRA-98 / G3)</name>
    <dbReference type="NCBI Taxonomy" id="412133"/>
    <lineage>
        <taxon>Eukaryota</taxon>
        <taxon>Metamonada</taxon>
        <taxon>Parabasalia</taxon>
        <taxon>Trichomonadida</taxon>
        <taxon>Trichomonadidae</taxon>
        <taxon>Trichomonas</taxon>
    </lineage>
</organism>
<name>A2EB10_TRIV3</name>
<gene>
    <name evidence="2" type="ORF">TVAG_088650</name>
</gene>
<keyword evidence="3" id="KW-1185">Reference proteome</keyword>
<accession>A2EB10</accession>